<sequence>MKTIKFYAGAAALLAMGALSSCSGDEPMKGQDPGKVEADQTQYMTVAICNPTSGVNQGGRADFQDGSAAESAVNKLVFVFYDGAGNPTATMKSVTGDELADGWSDKAPSTDVWGNSNVTRFWKSTIPVEMTQGQNKPAYVMCYVNPIDETGISTMTLKELEGATRVRIKKSVGGTEYFAMSNSVYYGTDPISGQSKVRMMATPIVDGKLFDTEAEADAATGDDAVVNIFVERYAAKIGLTLEPGNIEPNAVNVVGADGSISAGSIKFTPAYWRPNAIDEETYVTKAFSTSAAAGPTNPATWAEMEDAFKNTGMPIWNLDGDHRSFWACSPSYYANDYPRVSDNITDKNDWETAFPYDLRYFTYNQIANGIDGSRPSDPGIAWNATDGFKTEAGSKDDEASGYFYSRETTASIDNIISTTLNNKAVVASAVIVGNYKLATADDNSDFYLYGKKEGKDNYYGDVALLKSTMLANQSVIYLDENGEQSATNGDWFEIEHPEAAVRGTENVAGRLVTLQLKNNLPENQALYFYDGTTKAYEVITEDNLAAANRLLWKTVSTAQMFSDGLAFFSIPIRHLGFGQNLNGVEVVEDANEKSNVYKWQNMRRGDFGVVRNHVYNLNVSSIKGLGVGLRSADQPIVPPMDPDNYYVAARLNILAWRLVPIQGVEL</sequence>
<comment type="caution">
    <text evidence="3">The sequence shown here is derived from an EMBL/GenBank/DDBJ whole genome shotgun (WGS) entry which is preliminary data.</text>
</comment>
<dbReference type="RefSeq" id="WP_121699954.1">
    <property type="nucleotide sequence ID" value="NZ_JBCLPP010000010.1"/>
</dbReference>
<feature type="chain" id="PRO_5046357863" evidence="1">
    <location>
        <begin position="24"/>
        <end position="666"/>
    </location>
</feature>
<feature type="signal peptide" evidence="1">
    <location>
        <begin position="1"/>
        <end position="23"/>
    </location>
</feature>
<evidence type="ECO:0000256" key="1">
    <source>
        <dbReference type="SAM" id="SignalP"/>
    </source>
</evidence>
<dbReference type="Gene3D" id="2.60.40.3690">
    <property type="match status" value="1"/>
</dbReference>
<gene>
    <name evidence="3" type="ORF">AAK873_04860</name>
</gene>
<evidence type="ECO:0000313" key="4">
    <source>
        <dbReference type="Proteomes" id="UP001565200"/>
    </source>
</evidence>
<organism evidence="3 4">
    <name type="scientific">Heminiphilus faecis</name>
    <dbReference type="NCBI Taxonomy" id="2601703"/>
    <lineage>
        <taxon>Bacteria</taxon>
        <taxon>Pseudomonadati</taxon>
        <taxon>Bacteroidota</taxon>
        <taxon>Bacteroidia</taxon>
        <taxon>Bacteroidales</taxon>
        <taxon>Muribaculaceae</taxon>
        <taxon>Heminiphilus</taxon>
    </lineage>
</organism>
<dbReference type="Gene3D" id="2.60.40.2580">
    <property type="match status" value="1"/>
</dbReference>
<feature type="domain" description="Minor fimbrium subunit Mfa1 C-terminal" evidence="2">
    <location>
        <begin position="597"/>
        <end position="657"/>
    </location>
</feature>
<dbReference type="PROSITE" id="PS51257">
    <property type="entry name" value="PROKAR_LIPOPROTEIN"/>
    <property type="match status" value="1"/>
</dbReference>
<reference evidence="3 4" key="1">
    <citation type="submission" date="2024-03" db="EMBL/GenBank/DDBJ databases">
        <title>Mouse gut bacterial collection (mGBC) of GemPharmatech.</title>
        <authorList>
            <person name="He Y."/>
            <person name="Dong L."/>
            <person name="Wu D."/>
            <person name="Gao X."/>
            <person name="Lin Z."/>
        </authorList>
    </citation>
    <scope>NUCLEOTIDE SEQUENCE [LARGE SCALE GENOMIC DNA]</scope>
    <source>
        <strain evidence="3 4">54-13</strain>
    </source>
</reference>
<dbReference type="Proteomes" id="UP001565200">
    <property type="component" value="Unassembled WGS sequence"/>
</dbReference>
<name>A0ABV4CVA0_9BACT</name>
<evidence type="ECO:0000259" key="2">
    <source>
        <dbReference type="Pfam" id="PF15495"/>
    </source>
</evidence>
<dbReference type="InterPro" id="IPR029140">
    <property type="entry name" value="Mfa1_C"/>
</dbReference>
<dbReference type="EMBL" id="JBCLPP010000010">
    <property type="protein sequence ID" value="MEY8244947.1"/>
    <property type="molecule type" value="Genomic_DNA"/>
</dbReference>
<dbReference type="Pfam" id="PF15495">
    <property type="entry name" value="Fimbrillin_C"/>
    <property type="match status" value="1"/>
</dbReference>
<keyword evidence="4" id="KW-1185">Reference proteome</keyword>
<accession>A0ABV4CVA0</accession>
<evidence type="ECO:0000313" key="3">
    <source>
        <dbReference type="EMBL" id="MEY8244947.1"/>
    </source>
</evidence>
<proteinExistence type="predicted"/>
<keyword evidence="1" id="KW-0732">Signal</keyword>
<protein>
    <submittedName>
        <fullName evidence="3">Fimbria major subunit</fullName>
    </submittedName>
</protein>